<sequence length="246" mass="29433">MYWLVFVFFFTLVWGTYDNDYFRNFMIQVFSLPSRLTLVYVTLFFLFPKFLLEKKYGKFVLLYILLLIAVTVFIQRTFFFYIIQPTYLQNFKSSNFFATTEIMNTLLDVNIAIIIPFGYAFLKSWQKTNQKTIELEKKQLENVNEFIYLKVEKSLQKIFTRDIIFIESLKNYIKVKTIDREIIAYKSISSIEKELPEKKFLRVHRSFIIGLNFIDSFSPTKLSLKGFSIPIGRKYKDKVKDVLGYF</sequence>
<accession>A0A238VM99</accession>
<dbReference type="EMBL" id="FZNX01000001">
    <property type="protein sequence ID" value="SNR35510.1"/>
    <property type="molecule type" value="Genomic_DNA"/>
</dbReference>
<dbReference type="PANTHER" id="PTHR37299">
    <property type="entry name" value="TRANSCRIPTIONAL REGULATOR-RELATED"/>
    <property type="match status" value="1"/>
</dbReference>
<dbReference type="Proteomes" id="UP000198412">
    <property type="component" value="Unassembled WGS sequence"/>
</dbReference>
<dbReference type="PANTHER" id="PTHR37299:SF1">
    <property type="entry name" value="STAGE 0 SPORULATION PROTEIN A HOMOLOG"/>
    <property type="match status" value="1"/>
</dbReference>
<dbReference type="GO" id="GO:0000156">
    <property type="term" value="F:phosphorelay response regulator activity"/>
    <property type="evidence" value="ECO:0007669"/>
    <property type="project" value="InterPro"/>
</dbReference>
<dbReference type="InterPro" id="IPR007492">
    <property type="entry name" value="LytTR_DNA-bd_dom"/>
</dbReference>
<feature type="transmembrane region" description="Helical" evidence="1">
    <location>
        <begin position="102"/>
        <end position="122"/>
    </location>
</feature>
<feature type="transmembrane region" description="Helical" evidence="1">
    <location>
        <begin position="25"/>
        <end position="47"/>
    </location>
</feature>
<dbReference type="AlphaFoldDB" id="A0A238VM99"/>
<organism evidence="3 4">
    <name type="scientific">Lutibacter flavus</name>
    <dbReference type="NCBI Taxonomy" id="691689"/>
    <lineage>
        <taxon>Bacteria</taxon>
        <taxon>Pseudomonadati</taxon>
        <taxon>Bacteroidota</taxon>
        <taxon>Flavobacteriia</taxon>
        <taxon>Flavobacteriales</taxon>
        <taxon>Flavobacteriaceae</taxon>
        <taxon>Lutibacter</taxon>
    </lineage>
</organism>
<dbReference type="PROSITE" id="PS50930">
    <property type="entry name" value="HTH_LYTTR"/>
    <property type="match status" value="1"/>
</dbReference>
<keyword evidence="1" id="KW-1133">Transmembrane helix</keyword>
<keyword evidence="1" id="KW-0812">Transmembrane</keyword>
<feature type="transmembrane region" description="Helical" evidence="1">
    <location>
        <begin position="59"/>
        <end position="82"/>
    </location>
</feature>
<keyword evidence="3" id="KW-0238">DNA-binding</keyword>
<evidence type="ECO:0000256" key="1">
    <source>
        <dbReference type="SAM" id="Phobius"/>
    </source>
</evidence>
<feature type="domain" description="HTH LytTR-type" evidence="2">
    <location>
        <begin position="147"/>
        <end position="245"/>
    </location>
</feature>
<name>A0A238VM99_9FLAO</name>
<dbReference type="InterPro" id="IPR046947">
    <property type="entry name" value="LytR-like"/>
</dbReference>
<gene>
    <name evidence="3" type="ORF">SAMN04488111_0729</name>
</gene>
<evidence type="ECO:0000313" key="3">
    <source>
        <dbReference type="EMBL" id="SNR35510.1"/>
    </source>
</evidence>
<reference evidence="4" key="1">
    <citation type="submission" date="2017-06" db="EMBL/GenBank/DDBJ databases">
        <authorList>
            <person name="Varghese N."/>
            <person name="Submissions S."/>
        </authorList>
    </citation>
    <scope>NUCLEOTIDE SEQUENCE [LARGE SCALE GENOMIC DNA]</scope>
    <source>
        <strain evidence="4">DSM 27993</strain>
    </source>
</reference>
<protein>
    <submittedName>
        <fullName evidence="3">LytTr DNA-binding domain-containing protein</fullName>
    </submittedName>
</protein>
<evidence type="ECO:0000259" key="2">
    <source>
        <dbReference type="PROSITE" id="PS50930"/>
    </source>
</evidence>
<keyword evidence="1" id="KW-0472">Membrane</keyword>
<dbReference type="GO" id="GO:0003677">
    <property type="term" value="F:DNA binding"/>
    <property type="evidence" value="ECO:0007669"/>
    <property type="project" value="UniProtKB-KW"/>
</dbReference>
<keyword evidence="4" id="KW-1185">Reference proteome</keyword>
<dbReference type="SMART" id="SM00850">
    <property type="entry name" value="LytTR"/>
    <property type="match status" value="1"/>
</dbReference>
<proteinExistence type="predicted"/>
<dbReference type="Pfam" id="PF04397">
    <property type="entry name" value="LytTR"/>
    <property type="match status" value="1"/>
</dbReference>
<dbReference type="Gene3D" id="2.40.50.1020">
    <property type="entry name" value="LytTr DNA-binding domain"/>
    <property type="match status" value="1"/>
</dbReference>
<evidence type="ECO:0000313" key="4">
    <source>
        <dbReference type="Proteomes" id="UP000198412"/>
    </source>
</evidence>